<sequence length="71" mass="7796">MALSLQENSAHGFFGMEIDKSSRVFNGDARGKNPDGTSLHMISGGFVKNNSTLFNGDLDPESFKKIFAKER</sequence>
<protein>
    <submittedName>
        <fullName evidence="1">Uncharacterized protein</fullName>
    </submittedName>
</protein>
<gene>
    <name evidence="1" type="ORF">N7541_001143</name>
</gene>
<name>A0A9W9RVR2_PENBR</name>
<reference evidence="1" key="2">
    <citation type="journal article" date="2023" name="IMA Fungus">
        <title>Comparative genomic study of the Penicillium genus elucidates a diverse pangenome and 15 lateral gene transfer events.</title>
        <authorList>
            <person name="Petersen C."/>
            <person name="Sorensen T."/>
            <person name="Nielsen M.R."/>
            <person name="Sondergaard T.E."/>
            <person name="Sorensen J.L."/>
            <person name="Fitzpatrick D.A."/>
            <person name="Frisvad J.C."/>
            <person name="Nielsen K.L."/>
        </authorList>
    </citation>
    <scope>NUCLEOTIDE SEQUENCE</scope>
    <source>
        <strain evidence="1">IBT 35675</strain>
    </source>
</reference>
<evidence type="ECO:0000313" key="2">
    <source>
        <dbReference type="Proteomes" id="UP001148299"/>
    </source>
</evidence>
<dbReference type="EMBL" id="JAPZBR010000001">
    <property type="protein sequence ID" value="KAJ5367202.1"/>
    <property type="molecule type" value="Genomic_DNA"/>
</dbReference>
<dbReference type="Proteomes" id="UP001148299">
    <property type="component" value="Unassembled WGS sequence"/>
</dbReference>
<accession>A0A9W9RVR2</accession>
<proteinExistence type="predicted"/>
<comment type="caution">
    <text evidence="1">The sequence shown here is derived from an EMBL/GenBank/DDBJ whole genome shotgun (WGS) entry which is preliminary data.</text>
</comment>
<organism evidence="1 2">
    <name type="scientific">Penicillium brevicompactum</name>
    <dbReference type="NCBI Taxonomy" id="5074"/>
    <lineage>
        <taxon>Eukaryota</taxon>
        <taxon>Fungi</taxon>
        <taxon>Dikarya</taxon>
        <taxon>Ascomycota</taxon>
        <taxon>Pezizomycotina</taxon>
        <taxon>Eurotiomycetes</taxon>
        <taxon>Eurotiomycetidae</taxon>
        <taxon>Eurotiales</taxon>
        <taxon>Aspergillaceae</taxon>
        <taxon>Penicillium</taxon>
    </lineage>
</organism>
<reference evidence="1" key="1">
    <citation type="submission" date="2022-12" db="EMBL/GenBank/DDBJ databases">
        <authorList>
            <person name="Petersen C."/>
        </authorList>
    </citation>
    <scope>NUCLEOTIDE SEQUENCE</scope>
    <source>
        <strain evidence="1">IBT 35675</strain>
    </source>
</reference>
<dbReference type="AlphaFoldDB" id="A0A9W9RVR2"/>
<keyword evidence="2" id="KW-1185">Reference proteome</keyword>
<evidence type="ECO:0000313" key="1">
    <source>
        <dbReference type="EMBL" id="KAJ5367202.1"/>
    </source>
</evidence>